<dbReference type="GO" id="GO:0046872">
    <property type="term" value="F:metal ion binding"/>
    <property type="evidence" value="ECO:0007669"/>
    <property type="project" value="UniProtKB-KW"/>
</dbReference>
<organism evidence="6 7">
    <name type="scientific">Desulfovibrio ferrophilus</name>
    <dbReference type="NCBI Taxonomy" id="241368"/>
    <lineage>
        <taxon>Bacteria</taxon>
        <taxon>Pseudomonadati</taxon>
        <taxon>Thermodesulfobacteriota</taxon>
        <taxon>Desulfovibrionia</taxon>
        <taxon>Desulfovibrionales</taxon>
        <taxon>Desulfovibrionaceae</taxon>
        <taxon>Desulfovibrio</taxon>
    </lineage>
</organism>
<dbReference type="InterPro" id="IPR023512">
    <property type="entry name" value="Deaminase_MtaD/DadD"/>
</dbReference>
<dbReference type="EMBL" id="AP017378">
    <property type="protein sequence ID" value="BBD07601.1"/>
    <property type="molecule type" value="Genomic_DNA"/>
</dbReference>
<evidence type="ECO:0000256" key="1">
    <source>
        <dbReference type="ARBA" id="ARBA00022723"/>
    </source>
</evidence>
<dbReference type="InterPro" id="IPR006680">
    <property type="entry name" value="Amidohydro-rel"/>
</dbReference>
<feature type="binding site" evidence="4">
    <location>
        <position position="70"/>
    </location>
    <ligand>
        <name>Zn(2+)</name>
        <dbReference type="ChEBI" id="CHEBI:29105"/>
    </ligand>
</feature>
<dbReference type="SUPFAM" id="SSF51338">
    <property type="entry name" value="Composite domain of metallo-dependent hydrolases"/>
    <property type="match status" value="1"/>
</dbReference>
<evidence type="ECO:0000313" key="6">
    <source>
        <dbReference type="EMBL" id="BBD07601.1"/>
    </source>
</evidence>
<dbReference type="GO" id="GO:0050270">
    <property type="term" value="F:S-adenosylhomocysteine deaminase activity"/>
    <property type="evidence" value="ECO:0007669"/>
    <property type="project" value="UniProtKB-UniRule"/>
</dbReference>
<keyword evidence="7" id="KW-1185">Reference proteome</keyword>
<reference evidence="6 7" key="1">
    <citation type="journal article" date="2018" name="Sci. Adv.">
        <title>Multi-heme cytochromes provide a pathway for survival in energy-limited environments.</title>
        <authorList>
            <person name="Deng X."/>
            <person name="Dohmae N."/>
            <person name="Nealson K.H."/>
            <person name="Hashimoto K."/>
            <person name="Okamoto A."/>
        </authorList>
    </citation>
    <scope>NUCLEOTIDE SEQUENCE [LARGE SCALE GENOMIC DNA]</scope>
    <source>
        <strain evidence="6 7">IS5</strain>
    </source>
</reference>
<dbReference type="Proteomes" id="UP000269883">
    <property type="component" value="Chromosome"/>
</dbReference>
<dbReference type="OrthoDB" id="9807210at2"/>
<dbReference type="Gene3D" id="3.20.20.140">
    <property type="entry name" value="Metal-dependent hydrolases"/>
    <property type="match status" value="1"/>
</dbReference>
<keyword evidence="1 4" id="KW-0479">Metal-binding</keyword>
<evidence type="ECO:0000256" key="2">
    <source>
        <dbReference type="ARBA" id="ARBA00022801"/>
    </source>
</evidence>
<keyword evidence="3 4" id="KW-0862">Zinc</keyword>
<comment type="catalytic activity">
    <reaction evidence="4">
        <text>S-methyl-5'-thioadenosine + H2O + H(+) = S-methyl-5'-thioinosine + NH4(+)</text>
        <dbReference type="Rhea" id="RHEA:25025"/>
        <dbReference type="ChEBI" id="CHEBI:15377"/>
        <dbReference type="ChEBI" id="CHEBI:15378"/>
        <dbReference type="ChEBI" id="CHEBI:17509"/>
        <dbReference type="ChEBI" id="CHEBI:28938"/>
        <dbReference type="ChEBI" id="CHEBI:48595"/>
        <dbReference type="EC" id="3.5.4.31"/>
    </reaction>
</comment>
<dbReference type="GO" id="GO:0090614">
    <property type="term" value="F:5'-methylthioadenosine deaminase activity"/>
    <property type="evidence" value="ECO:0007669"/>
    <property type="project" value="UniProtKB-UniRule"/>
</dbReference>
<comment type="catalytic activity">
    <reaction evidence="4">
        <text>S-adenosyl-L-homocysteine + H2O + H(+) = S-inosyl-L-homocysteine + NH4(+)</text>
        <dbReference type="Rhea" id="RHEA:20716"/>
        <dbReference type="ChEBI" id="CHEBI:15377"/>
        <dbReference type="ChEBI" id="CHEBI:15378"/>
        <dbReference type="ChEBI" id="CHEBI:28938"/>
        <dbReference type="ChEBI" id="CHEBI:57856"/>
        <dbReference type="ChEBI" id="CHEBI:57985"/>
        <dbReference type="EC" id="3.5.4.28"/>
    </reaction>
</comment>
<evidence type="ECO:0000313" key="7">
    <source>
        <dbReference type="Proteomes" id="UP000269883"/>
    </source>
</evidence>
<dbReference type="HAMAP" id="MF_01281">
    <property type="entry name" value="MTA_SAH_deamin"/>
    <property type="match status" value="1"/>
</dbReference>
<dbReference type="InterPro" id="IPR050287">
    <property type="entry name" value="MTA/SAH_deaminase"/>
</dbReference>
<dbReference type="InterPro" id="IPR011059">
    <property type="entry name" value="Metal-dep_hydrolase_composite"/>
</dbReference>
<feature type="binding site" evidence="4">
    <location>
        <position position="306"/>
    </location>
    <ligand>
        <name>Zn(2+)</name>
        <dbReference type="ChEBI" id="CHEBI:29105"/>
    </ligand>
</feature>
<feature type="binding site" evidence="4">
    <location>
        <position position="218"/>
    </location>
    <ligand>
        <name>Zn(2+)</name>
        <dbReference type="ChEBI" id="CHEBI:29105"/>
    </ligand>
</feature>
<dbReference type="Gene3D" id="2.30.40.10">
    <property type="entry name" value="Urease, subunit C, domain 1"/>
    <property type="match status" value="1"/>
</dbReference>
<feature type="binding site" evidence="4">
    <location>
        <position position="72"/>
    </location>
    <ligand>
        <name>Zn(2+)</name>
        <dbReference type="ChEBI" id="CHEBI:29105"/>
    </ligand>
</feature>
<feature type="binding site" evidence="4">
    <location>
        <position position="191"/>
    </location>
    <ligand>
        <name>substrate</name>
    </ligand>
</feature>
<sequence length="438" mass="47266">MPTPCDTLLTCDVLMTQDMARTTINDAAIAITNGTITAVGPKTELQGSFTPASHLDLGPSLVMPGLINAHTHVSMTLLRGLADDLPLMDWLTKHIFPVEQKLTPELVRLGALLGCAEMLRTGTTCFCDMYLMEAAVAEAVHQSGIRARVGEVIFAFPSPAYPDLDGALDVARGLEERWESDTRIRTAVMPHAVYTTNPDLLQRSYALAEELDVPLHIHLAESTTETAQCLEQTGQRPVAYLQDLGLLGPRTLAAHCVDLTDDEISILADSGTCVSHCPESNMKLASGFCPAQKLLDAGAMMGIGTDGACSNNNLNMFTEMGTAALVQKVHRMDPTVLRAQTVLDMATLGGAASLHWPELGSIEAGKAADLIALDLTRPNMQPMYNPASHAVYATNGGEVRLTMVEGEVLYQDGSYTRLDYPALLNEIREAAHWVQKQL</sequence>
<evidence type="ECO:0000256" key="4">
    <source>
        <dbReference type="HAMAP-Rule" id="MF_01281"/>
    </source>
</evidence>
<evidence type="ECO:0000259" key="5">
    <source>
        <dbReference type="Pfam" id="PF01979"/>
    </source>
</evidence>
<feature type="binding site" evidence="4">
    <location>
        <position position="99"/>
    </location>
    <ligand>
        <name>substrate</name>
    </ligand>
</feature>
<comment type="function">
    <text evidence="4">Catalyzes the deamination of 5-methylthioadenosine and S-adenosyl-L-homocysteine into 5-methylthioinosine and S-inosyl-L-homocysteine, respectively. Is also able to deaminate adenosine.</text>
</comment>
<dbReference type="SUPFAM" id="SSF51556">
    <property type="entry name" value="Metallo-dependent hydrolases"/>
    <property type="match status" value="1"/>
</dbReference>
<dbReference type="KEGG" id="dfl:DFE_0875"/>
<gene>
    <name evidence="4" type="primary">mtaD</name>
    <name evidence="6" type="ORF">DFE_0875</name>
</gene>
<comment type="similarity">
    <text evidence="4">Belongs to the metallo-dependent hydrolases superfamily. MTA/SAH deaminase family.</text>
</comment>
<proteinExistence type="inferred from homology"/>
<dbReference type="InterPro" id="IPR032466">
    <property type="entry name" value="Metal_Hydrolase"/>
</dbReference>
<dbReference type="PANTHER" id="PTHR43794">
    <property type="entry name" value="AMINOHYDROLASE SSNA-RELATED"/>
    <property type="match status" value="1"/>
</dbReference>
<feature type="domain" description="Amidohydrolase-related" evidence="5">
    <location>
        <begin position="61"/>
        <end position="408"/>
    </location>
</feature>
<dbReference type="EC" id="3.5.4.28" evidence="4"/>
<dbReference type="CDD" id="cd01298">
    <property type="entry name" value="ATZ_TRZ_like"/>
    <property type="match status" value="1"/>
</dbReference>
<keyword evidence="2 4" id="KW-0378">Hydrolase</keyword>
<dbReference type="Pfam" id="PF01979">
    <property type="entry name" value="Amidohydro_1"/>
    <property type="match status" value="1"/>
</dbReference>
<evidence type="ECO:0000256" key="3">
    <source>
        <dbReference type="ARBA" id="ARBA00022833"/>
    </source>
</evidence>
<dbReference type="PANTHER" id="PTHR43794:SF11">
    <property type="entry name" value="AMIDOHYDROLASE-RELATED DOMAIN-CONTAINING PROTEIN"/>
    <property type="match status" value="1"/>
</dbReference>
<dbReference type="AlphaFoldDB" id="A0A2Z6AWK1"/>
<comment type="caution">
    <text evidence="4">Lacks conserved residue(s) required for the propagation of feature annotation.</text>
</comment>
<protein>
    <recommendedName>
        <fullName evidence="4">5-methylthioadenosine/S-adenosylhomocysteine deaminase</fullName>
        <shortName evidence="4">MTA/SAH deaminase</shortName>
        <ecNumber evidence="4">3.5.4.28</ecNumber>
        <ecNumber evidence="4">3.5.4.31</ecNumber>
    </recommendedName>
</protein>
<accession>A0A2Z6AWK1</accession>
<name>A0A2Z6AWK1_9BACT</name>
<feature type="binding site" evidence="4">
    <location>
        <position position="306"/>
    </location>
    <ligand>
        <name>substrate</name>
    </ligand>
</feature>
<dbReference type="FunFam" id="3.20.20.140:FF:000014">
    <property type="entry name" value="5-methylthioadenosine/S-adenosylhomocysteine deaminase"/>
    <property type="match status" value="1"/>
</dbReference>
<comment type="cofactor">
    <cofactor evidence="4">
        <name>Zn(2+)</name>
        <dbReference type="ChEBI" id="CHEBI:29105"/>
    </cofactor>
    <text evidence="4">Binds 1 zinc ion per subunit.</text>
</comment>
<dbReference type="EC" id="3.5.4.31" evidence="4"/>
<dbReference type="RefSeq" id="WP_126376997.1">
    <property type="nucleotide sequence ID" value="NZ_AP017378.1"/>
</dbReference>
<feature type="binding site" evidence="4">
    <location>
        <position position="221"/>
    </location>
    <ligand>
        <name>substrate</name>
    </ligand>
</feature>